<reference evidence="14 15" key="1">
    <citation type="journal article" date="2013" name="PLoS Genet.">
        <title>Genomic mechanisms accounting for the adaptation to parasitism in nematode-trapping fungi.</title>
        <authorList>
            <person name="Meerupati T."/>
            <person name="Andersson K.M."/>
            <person name="Friman E."/>
            <person name="Kumar D."/>
            <person name="Tunlid A."/>
            <person name="Ahren D."/>
        </authorList>
    </citation>
    <scope>NUCLEOTIDE SEQUENCE [LARGE SCALE GENOMIC DNA]</scope>
    <source>
        <strain evidence="14 15">CBS 200.50</strain>
    </source>
</reference>
<reference evidence="15" key="2">
    <citation type="submission" date="2013-04" db="EMBL/GenBank/DDBJ databases">
        <title>Genomic mechanisms accounting for the adaptation to parasitism in nematode-trapping fungi.</title>
        <authorList>
            <person name="Ahren D.G."/>
        </authorList>
    </citation>
    <scope>NUCLEOTIDE SEQUENCE [LARGE SCALE GENOMIC DNA]</scope>
    <source>
        <strain evidence="15">CBS 200.50</strain>
    </source>
</reference>
<dbReference type="eggNOG" id="KOG1973">
    <property type="taxonomic scope" value="Eukaryota"/>
</dbReference>
<evidence type="ECO:0000313" key="15">
    <source>
        <dbReference type="Proteomes" id="UP000015100"/>
    </source>
</evidence>
<evidence type="ECO:0000256" key="10">
    <source>
        <dbReference type="PROSITE-ProRule" id="PRU00146"/>
    </source>
</evidence>
<evidence type="ECO:0000256" key="5">
    <source>
        <dbReference type="ARBA" id="ARBA00022833"/>
    </source>
</evidence>
<dbReference type="InterPro" id="IPR059153">
    <property type="entry name" value="NSD_PHD-1st"/>
</dbReference>
<dbReference type="InterPro" id="IPR024610">
    <property type="entry name" value="ING_N_histone-binding"/>
</dbReference>
<feature type="binding site" evidence="9">
    <location>
        <position position="561"/>
    </location>
    <ligand>
        <name>Zn(2+)</name>
        <dbReference type="ChEBI" id="CHEBI:29105"/>
        <label>1</label>
    </ligand>
</feature>
<dbReference type="GO" id="GO:0070210">
    <property type="term" value="C:Rpd3L-Expanded complex"/>
    <property type="evidence" value="ECO:0007669"/>
    <property type="project" value="TreeGrafter"/>
</dbReference>
<dbReference type="EMBL" id="AQGS01000131">
    <property type="protein sequence ID" value="EPS41940.1"/>
    <property type="molecule type" value="Genomic_DNA"/>
</dbReference>
<dbReference type="PROSITE" id="PS50016">
    <property type="entry name" value="ZF_PHD_2"/>
    <property type="match status" value="1"/>
</dbReference>
<dbReference type="InterPro" id="IPR019787">
    <property type="entry name" value="Znf_PHD-finger"/>
</dbReference>
<keyword evidence="15" id="KW-1185">Reference proteome</keyword>
<dbReference type="InterPro" id="IPR019786">
    <property type="entry name" value="Zinc_finger_PHD-type_CS"/>
</dbReference>
<keyword evidence="3 9" id="KW-0479">Metal-binding</keyword>
<sequence>MNSHLRKPTQFYPGLAAFTDAIEALPQETIRHFTLLREVDAKASGPEDLLRSSIKQSLGLLPLASTSDLSADLAQNHISIDEDGHAADAPQDDTSEQDRRARLHHVRLLISDLLLTLDEKIHVISTASEALAKHLVRIDDAYETVAQEIDPVVRDGNPAHWAYGVSVPDGSVTTRLGGTEHPHGPIAHAGGYLNEMEAVHSSSTRVETRREGGSRRHATIPDALDPKISNSHSITTLTESSISAHENSPVLPVAKRRKGAAHSTPANKTLIPERSSGVHRAGGTSNPVNLLNTTKGHGPHATSTPISSSKASGSRKRTSGHPPSTTSSPISQTSSDIRVSGVTILSSESLSAATNENGKKDPVHRNPRTKKELSKTELPKPTQKIDADVKQEDKFSPFESRLTPTPRLSQDKTVVEVNEVAEEADISHEEEQFSKPHATTEPPKKMPAKDEKSQMSTHGFINTTEKISKANDALDKTFNRGSSSTNSLNKGASKSLLLPETLKGSQPISRKVMTTKTFKSTKTLVTRDQDERVGGASEDIRENEEGEEEEAEGDPDEMRYCYCNQVSYGKMVACDGPGCQREWFHLPCVGLTHMPSTKDKWYCNECRNALQNIPKAGKSSQHRS</sequence>
<gene>
    <name evidence="14" type="ORF">H072_4108</name>
</gene>
<organism evidence="14 15">
    <name type="scientific">Dactylellina haptotyla (strain CBS 200.50)</name>
    <name type="common">Nematode-trapping fungus</name>
    <name type="synonym">Monacrosporium haptotylum</name>
    <dbReference type="NCBI Taxonomy" id="1284197"/>
    <lineage>
        <taxon>Eukaryota</taxon>
        <taxon>Fungi</taxon>
        <taxon>Dikarya</taxon>
        <taxon>Ascomycota</taxon>
        <taxon>Pezizomycotina</taxon>
        <taxon>Orbiliomycetes</taxon>
        <taxon>Orbiliales</taxon>
        <taxon>Orbiliaceae</taxon>
        <taxon>Dactylellina</taxon>
    </lineage>
</organism>
<feature type="region of interest" description="Disordered" evidence="12">
    <location>
        <begin position="348"/>
        <end position="405"/>
    </location>
</feature>
<feature type="binding site" evidence="9">
    <location>
        <position position="603"/>
    </location>
    <ligand>
        <name>Zn(2+)</name>
        <dbReference type="ChEBI" id="CHEBI:29105"/>
        <label>2</label>
    </ligand>
</feature>
<comment type="subcellular location">
    <subcellularLocation>
        <location evidence="1 11">Nucleus</location>
    </subcellularLocation>
</comment>
<dbReference type="GO" id="GO:0006355">
    <property type="term" value="P:regulation of DNA-templated transcription"/>
    <property type="evidence" value="ECO:0007669"/>
    <property type="project" value="TreeGrafter"/>
</dbReference>
<dbReference type="PANTHER" id="PTHR10333">
    <property type="entry name" value="INHIBITOR OF GROWTH PROTEIN"/>
    <property type="match status" value="1"/>
</dbReference>
<feature type="compositionally biased region" description="Polar residues" evidence="12">
    <location>
        <begin position="228"/>
        <end position="246"/>
    </location>
</feature>
<evidence type="ECO:0000256" key="2">
    <source>
        <dbReference type="ARBA" id="ARBA00010210"/>
    </source>
</evidence>
<keyword evidence="7 11" id="KW-0539">Nucleus</keyword>
<dbReference type="Gene3D" id="3.30.40.10">
    <property type="entry name" value="Zinc/RING finger domain, C3HC4 (zinc finger)"/>
    <property type="match status" value="1"/>
</dbReference>
<dbReference type="OrthoDB" id="4173905at2759"/>
<accession>S8AFW3</accession>
<evidence type="ECO:0000256" key="8">
    <source>
        <dbReference type="PIRSR" id="PIRSR628651-50"/>
    </source>
</evidence>
<comment type="caution">
    <text evidence="14">The sequence shown here is derived from an EMBL/GenBank/DDBJ whole genome shotgun (WGS) entry which is preliminary data.</text>
</comment>
<evidence type="ECO:0000256" key="12">
    <source>
        <dbReference type="SAM" id="MobiDB-lite"/>
    </source>
</evidence>
<dbReference type="PROSITE" id="PS01359">
    <property type="entry name" value="ZF_PHD_1"/>
    <property type="match status" value="1"/>
</dbReference>
<dbReference type="AlphaFoldDB" id="S8AFW3"/>
<feature type="site" description="Histone H3K4me3 binding" evidence="8">
    <location>
        <position position="575"/>
    </location>
</feature>
<dbReference type="Pfam" id="PF12998">
    <property type="entry name" value="ING"/>
    <property type="match status" value="1"/>
</dbReference>
<feature type="region of interest" description="Disordered" evidence="12">
    <location>
        <begin position="527"/>
        <end position="554"/>
    </location>
</feature>
<evidence type="ECO:0000256" key="4">
    <source>
        <dbReference type="ARBA" id="ARBA00022771"/>
    </source>
</evidence>
<evidence type="ECO:0000256" key="6">
    <source>
        <dbReference type="ARBA" id="ARBA00022853"/>
    </source>
</evidence>
<feature type="domain" description="PHD-type" evidence="13">
    <location>
        <begin position="558"/>
        <end position="609"/>
    </location>
</feature>
<keyword evidence="6 11" id="KW-0156">Chromatin regulator</keyword>
<dbReference type="InterPro" id="IPR011011">
    <property type="entry name" value="Znf_FYVE_PHD"/>
</dbReference>
<dbReference type="InterPro" id="IPR028651">
    <property type="entry name" value="ING_fam"/>
</dbReference>
<feature type="region of interest" description="Disordered" evidence="12">
    <location>
        <begin position="199"/>
        <end position="336"/>
    </location>
</feature>
<feature type="compositionally biased region" description="Low complexity" evidence="12">
    <location>
        <begin position="320"/>
        <end position="335"/>
    </location>
</feature>
<dbReference type="OMA" id="WAYSNRN"/>
<feature type="binding site" evidence="9">
    <location>
        <position position="588"/>
    </location>
    <ligand>
        <name>Zn(2+)</name>
        <dbReference type="ChEBI" id="CHEBI:29105"/>
        <label>1</label>
    </ligand>
</feature>
<proteinExistence type="inferred from homology"/>
<feature type="compositionally biased region" description="Polar residues" evidence="12">
    <location>
        <begin position="283"/>
        <end position="312"/>
    </location>
</feature>
<comment type="similarity">
    <text evidence="2 11">Belongs to the ING family.</text>
</comment>
<feature type="binding site" evidence="9">
    <location>
        <position position="563"/>
    </location>
    <ligand>
        <name>Zn(2+)</name>
        <dbReference type="ChEBI" id="CHEBI:29105"/>
        <label>1</label>
    </ligand>
</feature>
<dbReference type="GO" id="GO:0006325">
    <property type="term" value="P:chromatin organization"/>
    <property type="evidence" value="ECO:0007669"/>
    <property type="project" value="UniProtKB-KW"/>
</dbReference>
<evidence type="ECO:0000259" key="13">
    <source>
        <dbReference type="PROSITE" id="PS50016"/>
    </source>
</evidence>
<dbReference type="HOGENOM" id="CLU_006204_0_1_1"/>
<feature type="compositionally biased region" description="Basic and acidic residues" evidence="12">
    <location>
        <begin position="442"/>
        <end position="453"/>
    </location>
</feature>
<feature type="compositionally biased region" description="Basic and acidic residues" evidence="12">
    <location>
        <begin position="357"/>
        <end position="396"/>
    </location>
</feature>
<feature type="binding site" evidence="9">
    <location>
        <position position="574"/>
    </location>
    <ligand>
        <name>Zn(2+)</name>
        <dbReference type="ChEBI" id="CHEBI:29105"/>
        <label>2</label>
    </ligand>
</feature>
<feature type="site" description="Histone H3K4me3 binding" evidence="8">
    <location>
        <position position="560"/>
    </location>
</feature>
<name>S8AFW3_DACHA</name>
<dbReference type="InterPro" id="IPR001965">
    <property type="entry name" value="Znf_PHD"/>
</dbReference>
<protein>
    <recommendedName>
        <fullName evidence="11">Chromatin modification-related protein</fullName>
    </recommendedName>
</protein>
<comment type="domain">
    <text evidence="11">The PHD-type zinc finger mediates the binding to H3K4me3.</text>
</comment>
<dbReference type="SMART" id="SM01408">
    <property type="entry name" value="ING"/>
    <property type="match status" value="1"/>
</dbReference>
<dbReference type="InterPro" id="IPR013083">
    <property type="entry name" value="Znf_RING/FYVE/PHD"/>
</dbReference>
<feature type="binding site" evidence="9">
    <location>
        <position position="585"/>
    </location>
    <ligand>
        <name>Zn(2+)</name>
        <dbReference type="ChEBI" id="CHEBI:29105"/>
        <label>1</label>
    </ligand>
</feature>
<dbReference type="SMART" id="SM00249">
    <property type="entry name" value="PHD"/>
    <property type="match status" value="1"/>
</dbReference>
<comment type="function">
    <text evidence="11">Component of an histone acetyltransferase complex.</text>
</comment>
<dbReference type="CDD" id="cd15505">
    <property type="entry name" value="PHD_ING"/>
    <property type="match status" value="1"/>
</dbReference>
<evidence type="ECO:0000256" key="9">
    <source>
        <dbReference type="PIRSR" id="PIRSR628651-51"/>
    </source>
</evidence>
<feature type="region of interest" description="Disordered" evidence="12">
    <location>
        <begin position="424"/>
        <end position="456"/>
    </location>
</feature>
<feature type="compositionally biased region" description="Acidic residues" evidence="12">
    <location>
        <begin position="541"/>
        <end position="554"/>
    </location>
</feature>
<evidence type="ECO:0000256" key="7">
    <source>
        <dbReference type="ARBA" id="ARBA00023242"/>
    </source>
</evidence>
<keyword evidence="4 10" id="KW-0863">Zinc-finger</keyword>
<dbReference type="PANTHER" id="PTHR10333:SF42">
    <property type="entry name" value="INHIBITOR OF GROWTH PROTEIN 5"/>
    <property type="match status" value="1"/>
</dbReference>
<evidence type="ECO:0000256" key="1">
    <source>
        <dbReference type="ARBA" id="ARBA00004123"/>
    </source>
</evidence>
<dbReference type="STRING" id="1284197.S8AFW3"/>
<dbReference type="GO" id="GO:0033698">
    <property type="term" value="C:Rpd3L complex"/>
    <property type="evidence" value="ECO:0007669"/>
    <property type="project" value="TreeGrafter"/>
</dbReference>
<dbReference type="SUPFAM" id="SSF57903">
    <property type="entry name" value="FYVE/PHD zinc finger"/>
    <property type="match status" value="1"/>
</dbReference>
<evidence type="ECO:0000256" key="3">
    <source>
        <dbReference type="ARBA" id="ARBA00022723"/>
    </source>
</evidence>
<evidence type="ECO:0000313" key="14">
    <source>
        <dbReference type="EMBL" id="EPS41940.1"/>
    </source>
</evidence>
<dbReference type="Gene3D" id="6.10.140.1740">
    <property type="match status" value="1"/>
</dbReference>
<feature type="binding site" evidence="9">
    <location>
        <position position="606"/>
    </location>
    <ligand>
        <name>Zn(2+)</name>
        <dbReference type="ChEBI" id="CHEBI:29105"/>
        <label>2</label>
    </ligand>
</feature>
<feature type="binding site" evidence="9">
    <location>
        <position position="579"/>
    </location>
    <ligand>
        <name>Zn(2+)</name>
        <dbReference type="ChEBI" id="CHEBI:29105"/>
        <label>2</label>
    </ligand>
</feature>
<evidence type="ECO:0000256" key="11">
    <source>
        <dbReference type="RuleBase" id="RU361213"/>
    </source>
</evidence>
<dbReference type="GO" id="GO:0008270">
    <property type="term" value="F:zinc ion binding"/>
    <property type="evidence" value="ECO:0007669"/>
    <property type="project" value="UniProtKB-KW"/>
</dbReference>
<feature type="compositionally biased region" description="Basic and acidic residues" evidence="12">
    <location>
        <begin position="425"/>
        <end position="434"/>
    </location>
</feature>
<feature type="site" description="Histone H3K4me3 binding" evidence="8">
    <location>
        <position position="571"/>
    </location>
</feature>
<feature type="site" description="Histone H3K4me3 binding" evidence="8">
    <location>
        <position position="583"/>
    </location>
</feature>
<comment type="subunit">
    <text evidence="11">Component of an histone acetyltransferase complex. Interacts with H3K4me3 and to a lesser extent with H3K4me2.</text>
</comment>
<dbReference type="Pfam" id="PF23011">
    <property type="entry name" value="PHD-1st_NSD"/>
    <property type="match status" value="1"/>
</dbReference>
<dbReference type="Proteomes" id="UP000015100">
    <property type="component" value="Unassembled WGS sequence"/>
</dbReference>
<keyword evidence="5 9" id="KW-0862">Zinc</keyword>